<comment type="caution">
    <text evidence="1">The sequence shown here is derived from an EMBL/GenBank/DDBJ whole genome shotgun (WGS) entry which is preliminary data.</text>
</comment>
<dbReference type="EMBL" id="BAAAMJ010000001">
    <property type="protein sequence ID" value="GAA1894693.1"/>
    <property type="molecule type" value="Genomic_DNA"/>
</dbReference>
<keyword evidence="2" id="KW-1185">Reference proteome</keyword>
<organism evidence="1 2">
    <name type="scientific">Streptomyces sodiiphilus</name>
    <dbReference type="NCBI Taxonomy" id="226217"/>
    <lineage>
        <taxon>Bacteria</taxon>
        <taxon>Bacillati</taxon>
        <taxon>Actinomycetota</taxon>
        <taxon>Actinomycetes</taxon>
        <taxon>Kitasatosporales</taxon>
        <taxon>Streptomycetaceae</taxon>
        <taxon>Streptomyces</taxon>
    </lineage>
</organism>
<gene>
    <name evidence="1" type="ORF">GCM10009716_00720</name>
</gene>
<reference evidence="1 2" key="1">
    <citation type="journal article" date="2019" name="Int. J. Syst. Evol. Microbiol.">
        <title>The Global Catalogue of Microorganisms (GCM) 10K type strain sequencing project: providing services to taxonomists for standard genome sequencing and annotation.</title>
        <authorList>
            <consortium name="The Broad Institute Genomics Platform"/>
            <consortium name="The Broad Institute Genome Sequencing Center for Infectious Disease"/>
            <person name="Wu L."/>
            <person name="Ma J."/>
        </authorList>
    </citation>
    <scope>NUCLEOTIDE SEQUENCE [LARGE SCALE GENOMIC DNA]</scope>
    <source>
        <strain evidence="1 2">JCM 13581</strain>
    </source>
</reference>
<name>A0ABN2NQI7_9ACTN</name>
<accession>A0ABN2NQI7</accession>
<evidence type="ECO:0000313" key="2">
    <source>
        <dbReference type="Proteomes" id="UP001501303"/>
    </source>
</evidence>
<evidence type="ECO:0000313" key="1">
    <source>
        <dbReference type="EMBL" id="GAA1894693.1"/>
    </source>
</evidence>
<dbReference type="Proteomes" id="UP001501303">
    <property type="component" value="Unassembled WGS sequence"/>
</dbReference>
<protein>
    <submittedName>
        <fullName evidence="1">Uncharacterized protein</fullName>
    </submittedName>
</protein>
<proteinExistence type="predicted"/>
<sequence>MADTDSQTSGWALRRWATTVLLPTPEGPESTVSLGRPAGDAGVDPGKAAALMQRLSRLPGSLRNQAVPLLNLPSSAAI</sequence>